<evidence type="ECO:0000313" key="10">
    <source>
        <dbReference type="EMBL" id="MDC0717314.1"/>
    </source>
</evidence>
<dbReference type="Gene3D" id="2.40.50.100">
    <property type="match status" value="1"/>
</dbReference>
<evidence type="ECO:0000313" key="11">
    <source>
        <dbReference type="Proteomes" id="UP001221686"/>
    </source>
</evidence>
<evidence type="ECO:0000256" key="3">
    <source>
        <dbReference type="SAM" id="Coils"/>
    </source>
</evidence>
<comment type="subcellular location">
    <subcellularLocation>
        <location evidence="1">Cell envelope</location>
    </subcellularLocation>
</comment>
<dbReference type="Gene3D" id="2.40.30.170">
    <property type="match status" value="1"/>
</dbReference>
<feature type="domain" description="Multidrug resistance protein MdtA-like alpha-helical hairpin" evidence="6">
    <location>
        <begin position="107"/>
        <end position="173"/>
    </location>
</feature>
<dbReference type="Pfam" id="PF25967">
    <property type="entry name" value="RND-MFP_C"/>
    <property type="match status" value="1"/>
</dbReference>
<keyword evidence="5" id="KW-0732">Signal</keyword>
<dbReference type="InterPro" id="IPR058627">
    <property type="entry name" value="MdtA-like_C"/>
</dbReference>
<evidence type="ECO:0000259" key="8">
    <source>
        <dbReference type="Pfam" id="PF25944"/>
    </source>
</evidence>
<feature type="domain" description="Multidrug resistance protein MdtA-like C-terminal permuted SH3" evidence="9">
    <location>
        <begin position="294"/>
        <end position="355"/>
    </location>
</feature>
<evidence type="ECO:0000256" key="4">
    <source>
        <dbReference type="SAM" id="MobiDB-lite"/>
    </source>
</evidence>
<dbReference type="SUPFAM" id="SSF111369">
    <property type="entry name" value="HlyD-like secretion proteins"/>
    <property type="match status" value="1"/>
</dbReference>
<accession>A0ABT5DUJ3</accession>
<evidence type="ECO:0000259" key="6">
    <source>
        <dbReference type="Pfam" id="PF25876"/>
    </source>
</evidence>
<dbReference type="EMBL" id="JAQNDL010000001">
    <property type="protein sequence ID" value="MDC0717314.1"/>
    <property type="molecule type" value="Genomic_DNA"/>
</dbReference>
<dbReference type="InterPro" id="IPR058626">
    <property type="entry name" value="MdtA-like_b-barrel"/>
</dbReference>
<dbReference type="Pfam" id="PF25917">
    <property type="entry name" value="BSH_RND"/>
    <property type="match status" value="1"/>
</dbReference>
<comment type="similarity">
    <text evidence="2">Belongs to the membrane fusion protein (MFP) (TC 8.A.1) family.</text>
</comment>
<proteinExistence type="inferred from homology"/>
<comment type="caution">
    <text evidence="10">The sequence shown here is derived from an EMBL/GenBank/DDBJ whole genome shotgun (WGS) entry which is preliminary data.</text>
</comment>
<feature type="domain" description="Multidrug resistance protein MdtA-like barrel-sandwich hybrid" evidence="7">
    <location>
        <begin position="64"/>
        <end position="207"/>
    </location>
</feature>
<evidence type="ECO:0000256" key="2">
    <source>
        <dbReference type="ARBA" id="ARBA00009477"/>
    </source>
</evidence>
<gene>
    <name evidence="10" type="ORF">POL25_10450</name>
</gene>
<protein>
    <submittedName>
        <fullName evidence="10">Efflux RND transporter periplasmic adaptor subunit</fullName>
    </submittedName>
</protein>
<dbReference type="Gene3D" id="1.10.287.470">
    <property type="entry name" value="Helix hairpin bin"/>
    <property type="match status" value="1"/>
</dbReference>
<dbReference type="NCBIfam" id="TIGR01730">
    <property type="entry name" value="RND_mfp"/>
    <property type="match status" value="1"/>
</dbReference>
<evidence type="ECO:0000256" key="1">
    <source>
        <dbReference type="ARBA" id="ARBA00004196"/>
    </source>
</evidence>
<organism evidence="10 11">
    <name type="scientific">Nannocystis bainbridge</name>
    <dbReference type="NCBI Taxonomy" id="2995303"/>
    <lineage>
        <taxon>Bacteria</taxon>
        <taxon>Pseudomonadati</taxon>
        <taxon>Myxococcota</taxon>
        <taxon>Polyangia</taxon>
        <taxon>Nannocystales</taxon>
        <taxon>Nannocystaceae</taxon>
        <taxon>Nannocystis</taxon>
    </lineage>
</organism>
<feature type="chain" id="PRO_5045604032" evidence="5">
    <location>
        <begin position="28"/>
        <end position="392"/>
    </location>
</feature>
<reference evidence="10 11" key="1">
    <citation type="submission" date="2022-11" db="EMBL/GenBank/DDBJ databases">
        <title>Minimal conservation of predation-associated metabolite biosynthetic gene clusters underscores biosynthetic potential of Myxococcota including descriptions for ten novel species: Archangium lansinium sp. nov., Myxococcus landrumus sp. nov., Nannocystis bai.</title>
        <authorList>
            <person name="Ahearne A."/>
            <person name="Stevens C."/>
            <person name="Dowd S."/>
        </authorList>
    </citation>
    <scope>NUCLEOTIDE SEQUENCE [LARGE SCALE GENOMIC DNA]</scope>
    <source>
        <strain evidence="10 11">BB15-2</strain>
    </source>
</reference>
<feature type="coiled-coil region" evidence="3">
    <location>
        <begin position="109"/>
        <end position="170"/>
    </location>
</feature>
<keyword evidence="11" id="KW-1185">Reference proteome</keyword>
<keyword evidence="3" id="KW-0175">Coiled coil</keyword>
<sequence>MQACSFSSFVQCLALLVLFVACEPAAAEVAPAGEPPPPEVSTIVVASRTVPRVRELPGRLVASRVAEVRARVSGIVLERVFEEGSDVRQGDVLFRLEPAVYRADRDERSAALERAVATLEQARRHEKRQLTLLERQTVSTAQHDVADAALKQAEADYASAKARLVRARIDLDHATVRAPIGGRIGRTLVTEGALVGDGSATHLATIQQIDPIYVDFVQPAGMLDASDREGAEVEILRADGSRHPDVGRLLFTDVNVDPGTAQVTMRATFPNPDGALLPGTYVRVRLARGRDTEAVVVPPQAIQRSSAGEAQAFVVDDAGKVALKPLRTGPLTEHGWIVEDGLAPGEQLVVEGFQKIHPGGSARAVPWVAPTTETKAAPPTTESKAAPTTAQR</sequence>
<feature type="domain" description="Multidrug resistance protein MdtA-like beta-barrel" evidence="8">
    <location>
        <begin position="211"/>
        <end position="288"/>
    </location>
</feature>
<feature type="compositionally biased region" description="Low complexity" evidence="4">
    <location>
        <begin position="369"/>
        <end position="382"/>
    </location>
</feature>
<dbReference type="Gene3D" id="2.40.420.20">
    <property type="match status" value="1"/>
</dbReference>
<evidence type="ECO:0000259" key="7">
    <source>
        <dbReference type="Pfam" id="PF25917"/>
    </source>
</evidence>
<dbReference type="RefSeq" id="WP_272085801.1">
    <property type="nucleotide sequence ID" value="NZ_JAQNDL010000001.1"/>
</dbReference>
<dbReference type="InterPro" id="IPR058624">
    <property type="entry name" value="MdtA-like_HH"/>
</dbReference>
<name>A0ABT5DUJ3_9BACT</name>
<dbReference type="PANTHER" id="PTHR30158">
    <property type="entry name" value="ACRA/E-RELATED COMPONENT OF DRUG EFFLUX TRANSPORTER"/>
    <property type="match status" value="1"/>
</dbReference>
<feature type="region of interest" description="Disordered" evidence="4">
    <location>
        <begin position="368"/>
        <end position="392"/>
    </location>
</feature>
<dbReference type="Pfam" id="PF25944">
    <property type="entry name" value="Beta-barrel_RND"/>
    <property type="match status" value="1"/>
</dbReference>
<dbReference type="Pfam" id="PF25876">
    <property type="entry name" value="HH_MFP_RND"/>
    <property type="match status" value="1"/>
</dbReference>
<dbReference type="Proteomes" id="UP001221686">
    <property type="component" value="Unassembled WGS sequence"/>
</dbReference>
<dbReference type="InterPro" id="IPR058625">
    <property type="entry name" value="MdtA-like_BSH"/>
</dbReference>
<evidence type="ECO:0000256" key="5">
    <source>
        <dbReference type="SAM" id="SignalP"/>
    </source>
</evidence>
<dbReference type="PANTHER" id="PTHR30158:SF3">
    <property type="entry name" value="MULTIDRUG EFFLUX PUMP SUBUNIT ACRA-RELATED"/>
    <property type="match status" value="1"/>
</dbReference>
<feature type="signal peptide" evidence="5">
    <location>
        <begin position="1"/>
        <end position="27"/>
    </location>
</feature>
<evidence type="ECO:0000259" key="9">
    <source>
        <dbReference type="Pfam" id="PF25967"/>
    </source>
</evidence>
<dbReference type="InterPro" id="IPR006143">
    <property type="entry name" value="RND_pump_MFP"/>
</dbReference>